<keyword evidence="1" id="KW-0472">Membrane</keyword>
<dbReference type="EMBL" id="GBXI01013632">
    <property type="protein sequence ID" value="JAD00660.1"/>
    <property type="molecule type" value="Transcribed_RNA"/>
</dbReference>
<evidence type="ECO:0000256" key="1">
    <source>
        <dbReference type="SAM" id="Phobius"/>
    </source>
</evidence>
<gene>
    <name evidence="2" type="primary">ycf1_2</name>
    <name evidence="2" type="ORF">g.41597</name>
</gene>
<dbReference type="AlphaFoldDB" id="A0A0A1WQ66"/>
<name>A0A0A1WQ66_ZEUCU</name>
<feature type="non-terminal residue" evidence="2">
    <location>
        <position position="1"/>
    </location>
</feature>
<evidence type="ECO:0000313" key="2">
    <source>
        <dbReference type="EMBL" id="JAD00660.1"/>
    </source>
</evidence>
<keyword evidence="1" id="KW-1133">Transmembrane helix</keyword>
<organism evidence="2">
    <name type="scientific">Zeugodacus cucurbitae</name>
    <name type="common">Melon fruit fly</name>
    <name type="synonym">Bactrocera cucurbitae</name>
    <dbReference type="NCBI Taxonomy" id="28588"/>
    <lineage>
        <taxon>Eukaryota</taxon>
        <taxon>Metazoa</taxon>
        <taxon>Ecdysozoa</taxon>
        <taxon>Arthropoda</taxon>
        <taxon>Hexapoda</taxon>
        <taxon>Insecta</taxon>
        <taxon>Pterygota</taxon>
        <taxon>Neoptera</taxon>
        <taxon>Endopterygota</taxon>
        <taxon>Diptera</taxon>
        <taxon>Brachycera</taxon>
        <taxon>Muscomorpha</taxon>
        <taxon>Tephritoidea</taxon>
        <taxon>Tephritidae</taxon>
        <taxon>Zeugodacus</taxon>
        <taxon>Zeugodacus</taxon>
    </lineage>
</organism>
<proteinExistence type="predicted"/>
<accession>A0A0A1WQ66</accession>
<feature type="non-terminal residue" evidence="2">
    <location>
        <position position="106"/>
    </location>
</feature>
<reference evidence="2" key="2">
    <citation type="journal article" date="2015" name="Gigascience">
        <title>Reconstructing a comprehensive transcriptome assembly of a white-pupal translocated strain of the pest fruit fly Bactrocera cucurbitae.</title>
        <authorList>
            <person name="Sim S.B."/>
            <person name="Calla B."/>
            <person name="Hall B."/>
            <person name="DeRego T."/>
            <person name="Geib S.M."/>
        </authorList>
    </citation>
    <scope>NUCLEOTIDE SEQUENCE</scope>
</reference>
<keyword evidence="1" id="KW-0812">Transmembrane</keyword>
<sequence>RIGELPMHTLLHEKAITHGLVLSKYFYFGFGFSKNFSLFVCGKKWKSVAYKSTTRIKCNHCLRIVFKMKLYAFCAVILAIFALAFASPNPLPNPEPFPGGGGGGGG</sequence>
<reference evidence="2" key="1">
    <citation type="submission" date="2014-11" db="EMBL/GenBank/DDBJ databases">
        <authorList>
            <person name="Geib S."/>
        </authorList>
    </citation>
    <scope>NUCLEOTIDE SEQUENCE</scope>
</reference>
<protein>
    <submittedName>
        <fullName evidence="2">Putative membrane protein ycf1</fullName>
    </submittedName>
</protein>
<feature type="transmembrane region" description="Helical" evidence="1">
    <location>
        <begin position="70"/>
        <end position="87"/>
    </location>
</feature>